<organism evidence="5">
    <name type="scientific">hydrothermal vent metagenome</name>
    <dbReference type="NCBI Taxonomy" id="652676"/>
    <lineage>
        <taxon>unclassified sequences</taxon>
        <taxon>metagenomes</taxon>
        <taxon>ecological metagenomes</taxon>
    </lineage>
</organism>
<dbReference type="NCBIfam" id="NF008385">
    <property type="entry name" value="PRK11180.1"/>
    <property type="match status" value="1"/>
</dbReference>
<dbReference type="InterPro" id="IPR006225">
    <property type="entry name" value="PsdUridine_synth_RluC/D"/>
</dbReference>
<sequence length="322" mass="36873">MSESPIIKNITEEYAGRRLDVVLAELFPEYSRSRLKLWIEQGQVLVNGKLAKPKYKISGDEELQLSVQSIESEKNCIAENIPLDIVYQDESIIVINKTADFVVHPAAGHYSGTMQNALLYFDESLAAIPRAGIVHRLDKDTTGVMVIARNLRAHKYLVNQIQKHEVKREYQAVVFGVLTGGGMVDQPIGRHPRDRIKMAVRENGREAITHYRLLKRFREHSHIKVQLETGRTHQIRVHMSHLRHPIVGDPVYAGRHRVPAGAQAELLDYLQHFKRQALHAWRLSFEHPETGEEVSYEAPLPEDMQKLLHLLQADLQAYESRL</sequence>
<proteinExistence type="inferred from homology"/>
<dbReference type="CDD" id="cd02869">
    <property type="entry name" value="PseudoU_synth_RluA_like"/>
    <property type="match status" value="1"/>
</dbReference>
<dbReference type="InterPro" id="IPR006145">
    <property type="entry name" value="PsdUridine_synth_RsuA/RluA"/>
</dbReference>
<dbReference type="AlphaFoldDB" id="A0A3B0WUV0"/>
<dbReference type="PANTHER" id="PTHR21600">
    <property type="entry name" value="MITOCHONDRIAL RNA PSEUDOURIDINE SYNTHASE"/>
    <property type="match status" value="1"/>
</dbReference>
<reference evidence="5" key="1">
    <citation type="submission" date="2018-06" db="EMBL/GenBank/DDBJ databases">
        <authorList>
            <person name="Zhirakovskaya E."/>
        </authorList>
    </citation>
    <scope>NUCLEOTIDE SEQUENCE</scope>
</reference>
<dbReference type="SMART" id="SM00363">
    <property type="entry name" value="S4"/>
    <property type="match status" value="1"/>
</dbReference>
<comment type="similarity">
    <text evidence="1">Belongs to the pseudouridine synthase RluA family.</text>
</comment>
<dbReference type="SUPFAM" id="SSF55174">
    <property type="entry name" value="Alpha-L RNA-binding motif"/>
    <property type="match status" value="1"/>
</dbReference>
<dbReference type="InterPro" id="IPR020103">
    <property type="entry name" value="PsdUridine_synth_cat_dom_sf"/>
</dbReference>
<protein>
    <submittedName>
        <fullName evidence="5">Ribosomal large subunit pseudouridine synthase D</fullName>
        <ecNumber evidence="5">5.4.99.23</ecNumber>
    </submittedName>
</protein>
<dbReference type="FunFam" id="3.30.2350.10:FF:000006">
    <property type="entry name" value="Pseudouridine synthase"/>
    <property type="match status" value="1"/>
</dbReference>
<evidence type="ECO:0000256" key="1">
    <source>
        <dbReference type="ARBA" id="ARBA00010876"/>
    </source>
</evidence>
<keyword evidence="3 5" id="KW-0413">Isomerase</keyword>
<dbReference type="GO" id="GO:0000455">
    <property type="term" value="P:enzyme-directed rRNA pseudouridine synthesis"/>
    <property type="evidence" value="ECO:0007669"/>
    <property type="project" value="TreeGrafter"/>
</dbReference>
<accession>A0A3B0WUV0</accession>
<dbReference type="NCBIfam" id="TIGR00005">
    <property type="entry name" value="rluA_subfam"/>
    <property type="match status" value="1"/>
</dbReference>
<dbReference type="CDD" id="cd00165">
    <property type="entry name" value="S4"/>
    <property type="match status" value="1"/>
</dbReference>
<dbReference type="GO" id="GO:0160140">
    <property type="term" value="F:23S rRNA pseudouridine(1911/1915/1917) synthase activity"/>
    <property type="evidence" value="ECO:0007669"/>
    <property type="project" value="UniProtKB-EC"/>
</dbReference>
<dbReference type="SUPFAM" id="SSF55120">
    <property type="entry name" value="Pseudouridine synthase"/>
    <property type="match status" value="1"/>
</dbReference>
<dbReference type="GO" id="GO:0003723">
    <property type="term" value="F:RNA binding"/>
    <property type="evidence" value="ECO:0007669"/>
    <property type="project" value="UniProtKB-KW"/>
</dbReference>
<dbReference type="Pfam" id="PF01479">
    <property type="entry name" value="S4"/>
    <property type="match status" value="1"/>
</dbReference>
<dbReference type="EMBL" id="UOFD01000055">
    <property type="protein sequence ID" value="VAW52959.1"/>
    <property type="molecule type" value="Genomic_DNA"/>
</dbReference>
<keyword evidence="2" id="KW-0694">RNA-binding</keyword>
<evidence type="ECO:0000259" key="4">
    <source>
        <dbReference type="SMART" id="SM00363"/>
    </source>
</evidence>
<dbReference type="InterPro" id="IPR050188">
    <property type="entry name" value="RluA_PseudoU_synthase"/>
</dbReference>
<dbReference type="Pfam" id="PF00849">
    <property type="entry name" value="PseudoU_synth_2"/>
    <property type="match status" value="1"/>
</dbReference>
<dbReference type="EC" id="5.4.99.23" evidence="5"/>
<feature type="domain" description="RNA-binding S4" evidence="4">
    <location>
        <begin position="17"/>
        <end position="82"/>
    </location>
</feature>
<evidence type="ECO:0000313" key="5">
    <source>
        <dbReference type="EMBL" id="VAW52959.1"/>
    </source>
</evidence>
<evidence type="ECO:0000256" key="3">
    <source>
        <dbReference type="ARBA" id="ARBA00023235"/>
    </source>
</evidence>
<dbReference type="PANTHER" id="PTHR21600:SF44">
    <property type="entry name" value="RIBOSOMAL LARGE SUBUNIT PSEUDOURIDINE SYNTHASE D"/>
    <property type="match status" value="1"/>
</dbReference>
<dbReference type="InterPro" id="IPR002942">
    <property type="entry name" value="S4_RNA-bd"/>
</dbReference>
<dbReference type="Gene3D" id="3.30.2350.10">
    <property type="entry name" value="Pseudouridine synthase"/>
    <property type="match status" value="1"/>
</dbReference>
<evidence type="ECO:0000256" key="2">
    <source>
        <dbReference type="ARBA" id="ARBA00022884"/>
    </source>
</evidence>
<gene>
    <name evidence="5" type="ORF">MNBD_GAMMA06-79</name>
</gene>
<dbReference type="Gene3D" id="3.10.290.10">
    <property type="entry name" value="RNA-binding S4 domain"/>
    <property type="match status" value="1"/>
</dbReference>
<dbReference type="InterPro" id="IPR036986">
    <property type="entry name" value="S4_RNA-bd_sf"/>
</dbReference>
<dbReference type="PROSITE" id="PS50889">
    <property type="entry name" value="S4"/>
    <property type="match status" value="1"/>
</dbReference>
<dbReference type="PROSITE" id="PS01129">
    <property type="entry name" value="PSI_RLU"/>
    <property type="match status" value="1"/>
</dbReference>
<dbReference type="InterPro" id="IPR006224">
    <property type="entry name" value="PsdUridine_synth_RluA-like_CS"/>
</dbReference>
<name>A0A3B0WUV0_9ZZZZ</name>